<evidence type="ECO:0000313" key="25">
    <source>
        <dbReference type="Proteomes" id="UP000887013"/>
    </source>
</evidence>
<dbReference type="CDD" id="cd21397">
    <property type="entry name" value="cc_ERCC-6_N"/>
    <property type="match status" value="1"/>
</dbReference>
<evidence type="ECO:0000256" key="1">
    <source>
        <dbReference type="ARBA" id="ARBA00004123"/>
    </source>
</evidence>
<evidence type="ECO:0000313" key="24">
    <source>
        <dbReference type="EMBL" id="GFT87465.1"/>
    </source>
</evidence>
<comment type="caution">
    <text evidence="24">The sequence shown here is derived from an EMBL/GenBank/DDBJ whole genome shotgun (WGS) entry which is preliminary data.</text>
</comment>
<evidence type="ECO:0000256" key="9">
    <source>
        <dbReference type="ARBA" id="ARBA00022801"/>
    </source>
</evidence>
<feature type="region of interest" description="Disordered" evidence="21">
    <location>
        <begin position="393"/>
        <end position="436"/>
    </location>
</feature>
<dbReference type="InterPro" id="IPR038718">
    <property type="entry name" value="SNF2-like_sf"/>
</dbReference>
<dbReference type="GO" id="GO:0005524">
    <property type="term" value="F:ATP binding"/>
    <property type="evidence" value="ECO:0007669"/>
    <property type="project" value="UniProtKB-KW"/>
</dbReference>
<sequence>MENGQDLDKKKSNDIESVSNLKYLNDQLQLCSDYMSEDLNESQAKSVDTCKNITSRSDSGFSATSDKSENFRFSREPIPSVPMNDQEKELLDLGVNVYYQTQLETEVFAQVDKALKAEEEQNRIAYVSKDLDFVEEDIRYVQNRLNVIEKAISMAPKDPNLLTNVAKRELASIKKEQEYRLKHMKRLEAKRKALQICISGNAEEANSMMQRISDENEVEIDEETLYHLKRVFTAKETEEERLIRMGEMTPFGTVINKKTLDKPKLKNITIPSNAITEFEKFLLDQAEEHQQNKTVSKKKSPIAKGSPSKSSDVLAIKSNDSPEFHGFTDLKAISRKKNKTFSKIKLGSKHAKGFSKTNNVNRNVLKDFKSDSSISDKEDNKLKIADDVNNYSSDDVYIPDPADLEDSEDDMDKRSRKKYRDDSNNSKPAKYSHEVAENKRGMKKLVDDGNQKSFIKRIKALEKSKWLEKQLKAIDADNGEIDSGEDDVLEFEEGYKIPSSVWNKLFQHQQTGVIWLWELHRQYSGGIIADEMGLGKTIQVIAFLIGLKYSNLMTAGDHFKGLGPVILVCPATIMHQWVKEFHTWWPYFRVAILHQSGSFVGKKEFLIHTVNKNKGILITSYTGIVQHKSILLKHEWHYVILDEGHKIRNPDAKATLVVKQFRTPHRIILSGSPIQNNLKELWSLFDFIFPGKLGTLPVFMQELAVPINFGGYANASPIQVQISYKCSTMLRETINPYVLLRTKADVKMNLNLPCKSEQVLFCKLTNDQEQLYKAYISSKEINNIFNGNLQIFVGLASLRKICNHPDIFDGGPKILKDTDESQLAEEEYYGFYKRSGKMIVVETLLRLWYKQGHRVLLFTQSKLMLQILEIFVKSKNYKYMKMDGTTSISSRQPAVTKFNSDPSIFVFLLTTRVGGLGVNLTGANKVIIYDPDWNPSTDVQARERAWRIGQSRPVTIYRLLSAGTIEEKIYHRQIFKQFMTNRVLKDPKQGRFFKSNDLYELFSYQEVDKQGTETSAIFAGTGSEIKLKKKFHKIKKNFPKKQKSDLVNNTNIPITFSEKKQEEMRMLAKKISQQLANNNYPKDSGTSLSVNETIKEQNVNGCNNTPSSENKSVEIPLNEKSGGKPFKGTVKRKLTKVEGKNIDFVVKKKMYTPPAINEEESKNQDNYILSKLFEKSGIFSAMKHDVIVESSGQDYSIVENEANRVASEAIKALKVSRRVCARAADGIPTWTGQHGGLKHRFGQKKRSIFYPTMTSPANSVKSLPKMCKDVKFSGKKNCANTEVPSSSDLLSAIRNRKANFETKENDDNDESMSSFTLSTPRSPTEHDELLVDLRNFIAFQSAVNGQATTKELLDAFKDKTPITQTAVFKALLNKLCDFSRASGEGTWYLKSEFK</sequence>
<dbReference type="InterPro" id="IPR058951">
    <property type="entry name" value="WHD_Rad26_CSB-like"/>
</dbReference>
<organism evidence="24 25">
    <name type="scientific">Nephila pilipes</name>
    <name type="common">Giant wood spider</name>
    <name type="synonym">Nephila maculata</name>
    <dbReference type="NCBI Taxonomy" id="299642"/>
    <lineage>
        <taxon>Eukaryota</taxon>
        <taxon>Metazoa</taxon>
        <taxon>Ecdysozoa</taxon>
        <taxon>Arthropoda</taxon>
        <taxon>Chelicerata</taxon>
        <taxon>Arachnida</taxon>
        <taxon>Araneae</taxon>
        <taxon>Araneomorphae</taxon>
        <taxon>Entelegynae</taxon>
        <taxon>Araneoidea</taxon>
        <taxon>Nephilidae</taxon>
        <taxon>Nephila</taxon>
    </lineage>
</organism>
<dbReference type="CDD" id="cd18793">
    <property type="entry name" value="SF2_C_SNF"/>
    <property type="match status" value="1"/>
</dbReference>
<dbReference type="InterPro" id="IPR000330">
    <property type="entry name" value="SNF2_N"/>
</dbReference>
<name>A0A8X6U6X0_NEPPI</name>
<evidence type="ECO:0000256" key="21">
    <source>
        <dbReference type="SAM" id="MobiDB-lite"/>
    </source>
</evidence>
<evidence type="ECO:0000256" key="8">
    <source>
        <dbReference type="ARBA" id="ARBA00022776"/>
    </source>
</evidence>
<dbReference type="PROSITE" id="PS51194">
    <property type="entry name" value="HELICASE_CTER"/>
    <property type="match status" value="1"/>
</dbReference>
<dbReference type="CDD" id="cd22254">
    <property type="entry name" value="CSB_WHD"/>
    <property type="match status" value="1"/>
</dbReference>
<dbReference type="Pfam" id="PF00271">
    <property type="entry name" value="Helicase_C"/>
    <property type="match status" value="1"/>
</dbReference>
<feature type="region of interest" description="Disordered" evidence="21">
    <location>
        <begin position="289"/>
        <end position="314"/>
    </location>
</feature>
<dbReference type="Proteomes" id="UP000887013">
    <property type="component" value="Unassembled WGS sequence"/>
</dbReference>
<evidence type="ECO:0000256" key="12">
    <source>
        <dbReference type="ARBA" id="ARBA00023125"/>
    </source>
</evidence>
<dbReference type="GO" id="GO:0051301">
    <property type="term" value="P:cell division"/>
    <property type="evidence" value="ECO:0007669"/>
    <property type="project" value="UniProtKB-KW"/>
</dbReference>
<dbReference type="EMBL" id="BMAW01073356">
    <property type="protein sequence ID" value="GFT87465.1"/>
    <property type="molecule type" value="Genomic_DNA"/>
</dbReference>
<feature type="domain" description="Helicase ATP-binding" evidence="22">
    <location>
        <begin position="517"/>
        <end position="691"/>
    </location>
</feature>
<keyword evidence="15" id="KW-0131">Cell cycle</keyword>
<dbReference type="CDD" id="cd18000">
    <property type="entry name" value="DEXHc_ERCC6"/>
    <property type="match status" value="1"/>
</dbReference>
<dbReference type="InterPro" id="IPR049730">
    <property type="entry name" value="SNF2/RAD54-like_C"/>
</dbReference>
<keyword evidence="13" id="KW-0234">DNA repair</keyword>
<gene>
    <name evidence="24" type="primary">ERCC6</name>
    <name evidence="24" type="ORF">NPIL_184161</name>
</gene>
<comment type="similarity">
    <text evidence="2">Belongs to the SNF2/RAD54 helicase family.</text>
</comment>
<dbReference type="Pfam" id="PF25875">
    <property type="entry name" value="WHD_Rad26_CSB"/>
    <property type="match status" value="1"/>
</dbReference>
<evidence type="ECO:0000259" key="23">
    <source>
        <dbReference type="PROSITE" id="PS51194"/>
    </source>
</evidence>
<keyword evidence="11" id="KW-0067">ATP-binding</keyword>
<evidence type="ECO:0000256" key="19">
    <source>
        <dbReference type="ARBA" id="ARBA00076356"/>
    </source>
</evidence>
<evidence type="ECO:0000256" key="7">
    <source>
        <dbReference type="ARBA" id="ARBA00022763"/>
    </source>
</evidence>
<keyword evidence="6" id="KW-0547">Nucleotide-binding</keyword>
<comment type="function">
    <text evidence="16">Involved in mitotic DNA repair and meiotic recombination. Functions in the recombinational DNA repair pathway. Essential for interhomolog gene conversion (GC), but may have a less important role in intersister GC than spn-A/Rad51. In the presence of DNA, spn-A/Rad51 enhances the ATPase activity of okr/Rad54.</text>
</comment>
<dbReference type="SUPFAM" id="SSF52540">
    <property type="entry name" value="P-loop containing nucleoside triphosphate hydrolases"/>
    <property type="match status" value="2"/>
</dbReference>
<keyword evidence="8" id="KW-0498">Mitosis</keyword>
<feature type="region of interest" description="Disordered" evidence="21">
    <location>
        <begin position="1098"/>
        <end position="1127"/>
    </location>
</feature>
<keyword evidence="12" id="KW-0238">DNA-binding</keyword>
<evidence type="ECO:0000256" key="13">
    <source>
        <dbReference type="ARBA" id="ARBA00023204"/>
    </source>
</evidence>
<evidence type="ECO:0000256" key="5">
    <source>
        <dbReference type="ARBA" id="ARBA00022618"/>
    </source>
</evidence>
<comment type="subunit">
    <text evidence="3">Interacts (via N-terminus) with spn-A/Rad51.</text>
</comment>
<dbReference type="InterPro" id="IPR027417">
    <property type="entry name" value="P-loop_NTPase"/>
</dbReference>
<evidence type="ECO:0000256" key="16">
    <source>
        <dbReference type="ARBA" id="ARBA00024776"/>
    </source>
</evidence>
<evidence type="ECO:0000256" key="15">
    <source>
        <dbReference type="ARBA" id="ARBA00023306"/>
    </source>
</evidence>
<dbReference type="InterPro" id="IPR059240">
    <property type="entry name" value="cc_ERCC-6_N"/>
</dbReference>
<protein>
    <recommendedName>
        <fullName evidence="18">DNA excision repair protein ERCC-6</fullName>
    </recommendedName>
    <alternativeName>
        <fullName evidence="19">ATP-dependent helicase ERCC6</fullName>
    </alternativeName>
    <alternativeName>
        <fullName evidence="20">Cockayne syndrome protein CSB</fullName>
    </alternativeName>
    <alternativeName>
        <fullName evidence="4">DNA repair and recombination protein RAD54-like</fullName>
    </alternativeName>
    <alternativeName>
        <fullName evidence="17">Protein okra</fullName>
    </alternativeName>
</protein>
<keyword evidence="25" id="KW-1185">Reference proteome</keyword>
<dbReference type="GO" id="GO:0005634">
    <property type="term" value="C:nucleus"/>
    <property type="evidence" value="ECO:0007669"/>
    <property type="project" value="UniProtKB-SubCell"/>
</dbReference>
<dbReference type="GO" id="GO:0008094">
    <property type="term" value="F:ATP-dependent activity, acting on DNA"/>
    <property type="evidence" value="ECO:0007669"/>
    <property type="project" value="TreeGrafter"/>
</dbReference>
<feature type="region of interest" description="Disordered" evidence="21">
    <location>
        <begin position="1299"/>
        <end position="1323"/>
    </location>
</feature>
<dbReference type="SMART" id="SM00490">
    <property type="entry name" value="HELICc"/>
    <property type="match status" value="1"/>
</dbReference>
<evidence type="ECO:0000256" key="11">
    <source>
        <dbReference type="ARBA" id="ARBA00022840"/>
    </source>
</evidence>
<dbReference type="Gene3D" id="3.40.50.10810">
    <property type="entry name" value="Tandem AAA-ATPase domain"/>
    <property type="match status" value="1"/>
</dbReference>
<evidence type="ECO:0000256" key="20">
    <source>
        <dbReference type="ARBA" id="ARBA00079118"/>
    </source>
</evidence>
<dbReference type="FunFam" id="3.40.50.10810:FF:000094">
    <property type="entry name" value="DNA excision repair protein ERCC-6"/>
    <property type="match status" value="1"/>
</dbReference>
<evidence type="ECO:0000256" key="18">
    <source>
        <dbReference type="ARBA" id="ARBA00071998"/>
    </source>
</evidence>
<dbReference type="InterPro" id="IPR001650">
    <property type="entry name" value="Helicase_C-like"/>
</dbReference>
<keyword evidence="10" id="KW-0347">Helicase</keyword>
<evidence type="ECO:0000256" key="14">
    <source>
        <dbReference type="ARBA" id="ARBA00023242"/>
    </source>
</evidence>
<dbReference type="GO" id="GO:0016787">
    <property type="term" value="F:hydrolase activity"/>
    <property type="evidence" value="ECO:0007669"/>
    <property type="project" value="UniProtKB-KW"/>
</dbReference>
<dbReference type="InterPro" id="IPR014001">
    <property type="entry name" value="Helicase_ATP-bd"/>
</dbReference>
<dbReference type="SMART" id="SM00487">
    <property type="entry name" value="DEXDc"/>
    <property type="match status" value="1"/>
</dbReference>
<dbReference type="Gene3D" id="3.40.50.300">
    <property type="entry name" value="P-loop containing nucleotide triphosphate hydrolases"/>
    <property type="match status" value="1"/>
</dbReference>
<dbReference type="PANTHER" id="PTHR45629">
    <property type="entry name" value="SNF2/RAD54 FAMILY MEMBER"/>
    <property type="match status" value="1"/>
</dbReference>
<evidence type="ECO:0000259" key="22">
    <source>
        <dbReference type="PROSITE" id="PS51192"/>
    </source>
</evidence>
<evidence type="ECO:0000256" key="6">
    <source>
        <dbReference type="ARBA" id="ARBA00022741"/>
    </source>
</evidence>
<evidence type="ECO:0000256" key="17">
    <source>
        <dbReference type="ARBA" id="ARBA00029956"/>
    </source>
</evidence>
<evidence type="ECO:0000256" key="3">
    <source>
        <dbReference type="ARBA" id="ARBA00011467"/>
    </source>
</evidence>
<proteinExistence type="inferred from homology"/>
<dbReference type="InterPro" id="IPR050496">
    <property type="entry name" value="SNF2_RAD54_helicase_repair"/>
</dbReference>
<keyword evidence="5" id="KW-0132">Cell division</keyword>
<dbReference type="Pfam" id="PF00176">
    <property type="entry name" value="SNF2-rel_dom"/>
    <property type="match status" value="1"/>
</dbReference>
<comment type="subcellular location">
    <subcellularLocation>
        <location evidence="1">Nucleus</location>
    </subcellularLocation>
</comment>
<evidence type="ECO:0000256" key="2">
    <source>
        <dbReference type="ARBA" id="ARBA00007025"/>
    </source>
</evidence>
<keyword evidence="14" id="KW-0539">Nucleus</keyword>
<keyword evidence="9" id="KW-0378">Hydrolase</keyword>
<reference evidence="24" key="1">
    <citation type="submission" date="2020-08" db="EMBL/GenBank/DDBJ databases">
        <title>Multicomponent nature underlies the extraordinary mechanical properties of spider dragline silk.</title>
        <authorList>
            <person name="Kono N."/>
            <person name="Nakamura H."/>
            <person name="Mori M."/>
            <person name="Yoshida Y."/>
            <person name="Ohtoshi R."/>
            <person name="Malay A.D."/>
            <person name="Moran D.A.P."/>
            <person name="Tomita M."/>
            <person name="Numata K."/>
            <person name="Arakawa K."/>
        </authorList>
    </citation>
    <scope>NUCLEOTIDE SEQUENCE</scope>
</reference>
<dbReference type="OrthoDB" id="413460at2759"/>
<accession>A0A8X6U6X0</accession>
<evidence type="ECO:0000256" key="10">
    <source>
        <dbReference type="ARBA" id="ARBA00022806"/>
    </source>
</evidence>
<evidence type="ECO:0000256" key="4">
    <source>
        <dbReference type="ARBA" id="ARBA00015341"/>
    </source>
</evidence>
<dbReference type="PANTHER" id="PTHR45629:SF7">
    <property type="entry name" value="DNA EXCISION REPAIR PROTEIN ERCC-6-RELATED"/>
    <property type="match status" value="1"/>
</dbReference>
<keyword evidence="7" id="KW-0227">DNA damage</keyword>
<feature type="domain" description="Helicase C-terminal" evidence="23">
    <location>
        <begin position="840"/>
        <end position="999"/>
    </location>
</feature>
<dbReference type="GO" id="GO:0004386">
    <property type="term" value="F:helicase activity"/>
    <property type="evidence" value="ECO:0007669"/>
    <property type="project" value="UniProtKB-KW"/>
</dbReference>
<dbReference type="FunFam" id="3.40.50.300:FF:000863">
    <property type="entry name" value="DNA excision repair protein ERCC-6"/>
    <property type="match status" value="1"/>
</dbReference>
<feature type="compositionally biased region" description="Polar residues" evidence="21">
    <location>
        <begin position="1311"/>
        <end position="1322"/>
    </location>
</feature>
<dbReference type="GO" id="GO:0006283">
    <property type="term" value="P:transcription-coupled nucleotide-excision repair"/>
    <property type="evidence" value="ECO:0007669"/>
    <property type="project" value="TreeGrafter"/>
</dbReference>
<feature type="compositionally biased region" description="Polar residues" evidence="21">
    <location>
        <begin position="1098"/>
        <end position="1110"/>
    </location>
</feature>
<dbReference type="PROSITE" id="PS51192">
    <property type="entry name" value="HELICASE_ATP_BIND_1"/>
    <property type="match status" value="1"/>
</dbReference>